<protein>
    <submittedName>
        <fullName evidence="4">C3H1-type domain-containing protein</fullName>
    </submittedName>
</protein>
<feature type="region of interest" description="Disordered" evidence="1">
    <location>
        <begin position="196"/>
        <end position="215"/>
    </location>
</feature>
<reference evidence="4" key="1">
    <citation type="submission" date="2016-04" db="UniProtKB">
        <authorList>
            <consortium name="WormBaseParasite"/>
        </authorList>
    </citation>
    <scope>IDENTIFICATION</scope>
</reference>
<proteinExistence type="predicted"/>
<feature type="compositionally biased region" description="Low complexity" evidence="1">
    <location>
        <begin position="123"/>
        <end position="133"/>
    </location>
</feature>
<dbReference type="WBParaSite" id="EVEC_0000863001-mRNA-1">
    <property type="protein sequence ID" value="EVEC_0000863001-mRNA-1"/>
    <property type="gene ID" value="EVEC_0000863001"/>
</dbReference>
<gene>
    <name evidence="2" type="ORF">EVEC_LOCUS8114</name>
</gene>
<dbReference type="Proteomes" id="UP000274131">
    <property type="component" value="Unassembled WGS sequence"/>
</dbReference>
<dbReference type="EMBL" id="UXUI01009267">
    <property type="protein sequence ID" value="VDD93363.1"/>
    <property type="molecule type" value="Genomic_DNA"/>
</dbReference>
<name>A0A158QB90_ENTVE</name>
<accession>A0A158QB90</accession>
<evidence type="ECO:0000313" key="2">
    <source>
        <dbReference type="EMBL" id="VDD93363.1"/>
    </source>
</evidence>
<sequence>MELNNELLDSTPYPLSSSFTSDNFPFDAFNVTASTTEVPDTLWHESPLCLNGTSESCQAGAQRLDVHFLLNCEVPQPHKKSSTHFKRKYNCPANLVNGKKGTSKPSRRRKRSTGHKKVKGKDSSSGSSLLKGGIQKVSSVAKTHKKGSAKNKLARATARKSQNNLNSEVEENITHIEHGIGQLHIDAPPKGKAVNCSAGRSGHKKHRRKKSKSSTSCYALPGRLCLPMQHTHKTVSKGHAENLGKRYKAPKQAESRKYCDIYLWCGYCILGDNCPYADTHHAAGSQVSTLVESSLLPYSAAGEPARVRLLVEYMVMVSRPLELLIDGYHLQFACLNTEKSVESYNRGSAGRSCSSLLKGS</sequence>
<feature type="compositionally biased region" description="Basic residues" evidence="1">
    <location>
        <begin position="142"/>
        <end position="153"/>
    </location>
</feature>
<organism evidence="4">
    <name type="scientific">Enterobius vermicularis</name>
    <name type="common">Human pinworm</name>
    <dbReference type="NCBI Taxonomy" id="51028"/>
    <lineage>
        <taxon>Eukaryota</taxon>
        <taxon>Metazoa</taxon>
        <taxon>Ecdysozoa</taxon>
        <taxon>Nematoda</taxon>
        <taxon>Chromadorea</taxon>
        <taxon>Rhabditida</taxon>
        <taxon>Spirurina</taxon>
        <taxon>Oxyuridomorpha</taxon>
        <taxon>Oxyuroidea</taxon>
        <taxon>Oxyuridae</taxon>
        <taxon>Enterobius</taxon>
    </lineage>
</organism>
<dbReference type="AlphaFoldDB" id="A0A158QB90"/>
<evidence type="ECO:0000313" key="4">
    <source>
        <dbReference type="WBParaSite" id="EVEC_0000863001-mRNA-1"/>
    </source>
</evidence>
<feature type="compositionally biased region" description="Basic residues" evidence="1">
    <location>
        <begin position="201"/>
        <end position="212"/>
    </location>
</feature>
<evidence type="ECO:0000256" key="1">
    <source>
        <dbReference type="SAM" id="MobiDB-lite"/>
    </source>
</evidence>
<evidence type="ECO:0000313" key="3">
    <source>
        <dbReference type="Proteomes" id="UP000274131"/>
    </source>
</evidence>
<keyword evidence="3" id="KW-1185">Reference proteome</keyword>
<reference evidence="2 3" key="2">
    <citation type="submission" date="2018-10" db="EMBL/GenBank/DDBJ databases">
        <authorList>
            <consortium name="Pathogen Informatics"/>
        </authorList>
    </citation>
    <scope>NUCLEOTIDE SEQUENCE [LARGE SCALE GENOMIC DNA]</scope>
</reference>
<feature type="compositionally biased region" description="Basic residues" evidence="1">
    <location>
        <begin position="101"/>
        <end position="119"/>
    </location>
</feature>
<feature type="compositionally biased region" description="Basic residues" evidence="1">
    <location>
        <begin position="77"/>
        <end position="89"/>
    </location>
</feature>
<feature type="region of interest" description="Disordered" evidence="1">
    <location>
        <begin position="77"/>
        <end position="164"/>
    </location>
</feature>